<sequence length="257" mass="28494">MTLLTRTTLKNLFTRGSVPTEVNFSDFIDSTVNKVDDGFSQSPEHGFMLAPQGANRKLMSFFESIRDPNAAFSLSLNPTRHSKGLSVDDADHNSILFLRDTGDIGIGTTTPQYKLDVNGMAGMAGRVGTFASGEVKANGEWQTIIDRLEGVEAFELVAQAGGKEGRGKYAFTYAIALSNHGVGKIQQIRSTYSRILGPLFHKISFRWATGNDGYQLQVRTTQNYGFLDEKNSKPAKIRYYVSKLWDTTMVAEEENKR</sequence>
<organism evidence="1">
    <name type="scientific">uncultured Aureispira sp</name>
    <dbReference type="NCBI Taxonomy" id="1331704"/>
    <lineage>
        <taxon>Bacteria</taxon>
        <taxon>Pseudomonadati</taxon>
        <taxon>Bacteroidota</taxon>
        <taxon>Saprospiria</taxon>
        <taxon>Saprospirales</taxon>
        <taxon>Saprospiraceae</taxon>
        <taxon>Aureispira</taxon>
        <taxon>environmental samples</taxon>
    </lineage>
</organism>
<name>A0A6S6UBZ6_9BACT</name>
<protein>
    <recommendedName>
        <fullName evidence="2">Adhesin</fullName>
    </recommendedName>
</protein>
<gene>
    <name evidence="1" type="ORF">HELGO_WM20367</name>
</gene>
<reference evidence="1" key="1">
    <citation type="submission" date="2020-01" db="EMBL/GenBank/DDBJ databases">
        <authorList>
            <person name="Meier V. D."/>
            <person name="Meier V D."/>
        </authorList>
    </citation>
    <scope>NUCLEOTIDE SEQUENCE</scope>
    <source>
        <strain evidence="1">HLG_WM_MAG_10</strain>
    </source>
</reference>
<dbReference type="EMBL" id="CACVAQ010000366">
    <property type="protein sequence ID" value="CAA6825658.1"/>
    <property type="molecule type" value="Genomic_DNA"/>
</dbReference>
<evidence type="ECO:0008006" key="2">
    <source>
        <dbReference type="Google" id="ProtNLM"/>
    </source>
</evidence>
<dbReference type="AlphaFoldDB" id="A0A6S6UBZ6"/>
<evidence type="ECO:0000313" key="1">
    <source>
        <dbReference type="EMBL" id="CAA6825658.1"/>
    </source>
</evidence>
<accession>A0A6S6UBZ6</accession>
<proteinExistence type="predicted"/>